<dbReference type="Proteomes" id="UP000489600">
    <property type="component" value="Unassembled WGS sequence"/>
</dbReference>
<comment type="caution">
    <text evidence="1">The sequence shown here is derived from an EMBL/GenBank/DDBJ whole genome shotgun (WGS) entry which is preliminary data.</text>
</comment>
<proteinExistence type="predicted"/>
<dbReference type="AlphaFoldDB" id="A0A565CMV8"/>
<name>A0A565CMV8_9BRAS</name>
<organism evidence="1 2">
    <name type="scientific">Arabis nemorensis</name>
    <dbReference type="NCBI Taxonomy" id="586526"/>
    <lineage>
        <taxon>Eukaryota</taxon>
        <taxon>Viridiplantae</taxon>
        <taxon>Streptophyta</taxon>
        <taxon>Embryophyta</taxon>
        <taxon>Tracheophyta</taxon>
        <taxon>Spermatophyta</taxon>
        <taxon>Magnoliopsida</taxon>
        <taxon>eudicotyledons</taxon>
        <taxon>Gunneridae</taxon>
        <taxon>Pentapetalae</taxon>
        <taxon>rosids</taxon>
        <taxon>malvids</taxon>
        <taxon>Brassicales</taxon>
        <taxon>Brassicaceae</taxon>
        <taxon>Arabideae</taxon>
        <taxon>Arabis</taxon>
    </lineage>
</organism>
<evidence type="ECO:0000313" key="2">
    <source>
        <dbReference type="Proteomes" id="UP000489600"/>
    </source>
</evidence>
<keyword evidence="2" id="KW-1185">Reference proteome</keyword>
<protein>
    <submittedName>
        <fullName evidence="1">Uncharacterized protein</fullName>
    </submittedName>
</protein>
<dbReference type="OrthoDB" id="1099976at2759"/>
<accession>A0A565CMV8</accession>
<sequence length="160" mass="18192">MDPNARSVTITSRHKDQCVRWDCRRVPLRPLEYCDVSCQQMAASDSQSPLPFLMSNVYSSTTEFALIAGKIFNLMNAGKECGIPRPSQDVFQIPPWQSSKVNLEFAAWEDYRQWLLIGSSQIPATLDFNWVAKWLRKRMRKVIVIDSSGSTLEMEGEGGE</sequence>
<gene>
    <name evidence="1" type="ORF">ANE_LOCUS25325</name>
</gene>
<dbReference type="EMBL" id="CABITT030000008">
    <property type="protein sequence ID" value="VVB14881.1"/>
    <property type="molecule type" value="Genomic_DNA"/>
</dbReference>
<evidence type="ECO:0000313" key="1">
    <source>
        <dbReference type="EMBL" id="VVB14881.1"/>
    </source>
</evidence>
<reference evidence="1" key="1">
    <citation type="submission" date="2019-07" db="EMBL/GenBank/DDBJ databases">
        <authorList>
            <person name="Dittberner H."/>
        </authorList>
    </citation>
    <scope>NUCLEOTIDE SEQUENCE [LARGE SCALE GENOMIC DNA]</scope>
</reference>